<evidence type="ECO:0000256" key="1">
    <source>
        <dbReference type="SAM" id="MobiDB-lite"/>
    </source>
</evidence>
<comment type="caution">
    <text evidence="2">The sequence shown here is derived from an EMBL/GenBank/DDBJ whole genome shotgun (WGS) entry which is preliminary data.</text>
</comment>
<feature type="compositionally biased region" description="Polar residues" evidence="1">
    <location>
        <begin position="20"/>
        <end position="29"/>
    </location>
</feature>
<sequence length="86" mass="8109">MAAGGGEGVAFYGTAAAFSPSQHAHLSTHPTSGSTSNGAAAAPADGADLADPSAALRSLRINTSVVTSQSTASDSAPSSASTSTSA</sequence>
<evidence type="ECO:0000313" key="3">
    <source>
        <dbReference type="Proteomes" id="UP001357485"/>
    </source>
</evidence>
<reference evidence="2 3" key="1">
    <citation type="submission" date="2023-08" db="EMBL/GenBank/DDBJ databases">
        <title>Black Yeasts Isolated from many extreme environments.</title>
        <authorList>
            <person name="Coleine C."/>
            <person name="Stajich J.E."/>
            <person name="Selbmann L."/>
        </authorList>
    </citation>
    <scope>NUCLEOTIDE SEQUENCE [LARGE SCALE GENOMIC DNA]</scope>
    <source>
        <strain evidence="2 3">CCFEE 536</strain>
    </source>
</reference>
<feature type="compositionally biased region" description="Low complexity" evidence="1">
    <location>
        <begin position="67"/>
        <end position="86"/>
    </location>
</feature>
<accession>A0ABR0LIN0</accession>
<name>A0ABR0LIN0_9PEZI</name>
<gene>
    <name evidence="2" type="ORF">LTR16_012724</name>
</gene>
<organism evidence="2 3">
    <name type="scientific">Cryomyces antarcticus</name>
    <dbReference type="NCBI Taxonomy" id="329879"/>
    <lineage>
        <taxon>Eukaryota</taxon>
        <taxon>Fungi</taxon>
        <taxon>Dikarya</taxon>
        <taxon>Ascomycota</taxon>
        <taxon>Pezizomycotina</taxon>
        <taxon>Dothideomycetes</taxon>
        <taxon>Dothideomycetes incertae sedis</taxon>
        <taxon>Cryomyces</taxon>
    </lineage>
</organism>
<feature type="non-terminal residue" evidence="2">
    <location>
        <position position="86"/>
    </location>
</feature>
<dbReference type="EMBL" id="JAVRRA010021620">
    <property type="protein sequence ID" value="KAK5149200.1"/>
    <property type="molecule type" value="Genomic_DNA"/>
</dbReference>
<feature type="region of interest" description="Disordered" evidence="1">
    <location>
        <begin position="20"/>
        <end position="86"/>
    </location>
</feature>
<keyword evidence="3" id="KW-1185">Reference proteome</keyword>
<evidence type="ECO:0000313" key="2">
    <source>
        <dbReference type="EMBL" id="KAK5149200.1"/>
    </source>
</evidence>
<dbReference type="Proteomes" id="UP001357485">
    <property type="component" value="Unassembled WGS sequence"/>
</dbReference>
<protein>
    <submittedName>
        <fullName evidence="2">Uncharacterized protein</fullName>
    </submittedName>
</protein>
<proteinExistence type="predicted"/>
<feature type="compositionally biased region" description="Low complexity" evidence="1">
    <location>
        <begin position="30"/>
        <end position="56"/>
    </location>
</feature>